<keyword evidence="3" id="KW-1185">Reference proteome</keyword>
<evidence type="ECO:0000313" key="3">
    <source>
        <dbReference type="Proteomes" id="UP000436088"/>
    </source>
</evidence>
<proteinExistence type="predicted"/>
<reference evidence="2" key="1">
    <citation type="submission" date="2019-09" db="EMBL/GenBank/DDBJ databases">
        <title>Draft genome information of white flower Hibiscus syriacus.</title>
        <authorList>
            <person name="Kim Y.-M."/>
        </authorList>
    </citation>
    <scope>NUCLEOTIDE SEQUENCE [LARGE SCALE GENOMIC DNA]</scope>
    <source>
        <strain evidence="2">YM2019G1</strain>
    </source>
</reference>
<comment type="caution">
    <text evidence="2">The sequence shown here is derived from an EMBL/GenBank/DDBJ whole genome shotgun (WGS) entry which is preliminary data.</text>
</comment>
<dbReference type="InterPro" id="IPR039322">
    <property type="entry name" value="MOM1"/>
</dbReference>
<dbReference type="PANTHER" id="PTHR35116">
    <property type="entry name" value="HELICASE PROTEIN MOM1"/>
    <property type="match status" value="1"/>
</dbReference>
<evidence type="ECO:0000313" key="2">
    <source>
        <dbReference type="EMBL" id="KAE8729488.1"/>
    </source>
</evidence>
<accession>A0A6A3CQR1</accession>
<name>A0A6A3CQR1_HIBSY</name>
<dbReference type="AlphaFoldDB" id="A0A6A3CQR1"/>
<sequence>MHTVPSAVVNVHTMGPPLQVVDPSALFSGTPTRPPHISTISSSTVNLQTATEIRAPAPHLQPFRPSSSISPSSIPLHSGGKSSQPVHSNPPAASVSLHQSNPLAHIQASSTSQSGRSQQEISRWLTAPPNPCLPSLDVLMDVHNPSAVSQGQHSKVEEQLTLFVHLMMTTITTRM</sequence>
<evidence type="ECO:0000256" key="1">
    <source>
        <dbReference type="SAM" id="MobiDB-lite"/>
    </source>
</evidence>
<dbReference type="GO" id="GO:0031507">
    <property type="term" value="P:heterochromatin formation"/>
    <property type="evidence" value="ECO:0007669"/>
    <property type="project" value="InterPro"/>
</dbReference>
<dbReference type="PANTHER" id="PTHR35116:SF2">
    <property type="entry name" value="ATP-DEPENDENT HELICASE FAMILY PROTEIN-RELATED"/>
    <property type="match status" value="1"/>
</dbReference>
<feature type="compositionally biased region" description="Low complexity" evidence="1">
    <location>
        <begin position="65"/>
        <end position="75"/>
    </location>
</feature>
<protein>
    <submittedName>
        <fullName evidence="2">Uncharacterized protein</fullName>
    </submittedName>
</protein>
<feature type="compositionally biased region" description="Polar residues" evidence="1">
    <location>
        <begin position="96"/>
        <end position="121"/>
    </location>
</feature>
<feature type="region of interest" description="Disordered" evidence="1">
    <location>
        <begin position="57"/>
        <end position="127"/>
    </location>
</feature>
<gene>
    <name evidence="2" type="ORF">F3Y22_tig00003715pilonHSYRG00271</name>
</gene>
<dbReference type="EMBL" id="VEPZ02000229">
    <property type="protein sequence ID" value="KAE8729488.1"/>
    <property type="molecule type" value="Genomic_DNA"/>
</dbReference>
<organism evidence="2 3">
    <name type="scientific">Hibiscus syriacus</name>
    <name type="common">Rose of Sharon</name>
    <dbReference type="NCBI Taxonomy" id="106335"/>
    <lineage>
        <taxon>Eukaryota</taxon>
        <taxon>Viridiplantae</taxon>
        <taxon>Streptophyta</taxon>
        <taxon>Embryophyta</taxon>
        <taxon>Tracheophyta</taxon>
        <taxon>Spermatophyta</taxon>
        <taxon>Magnoliopsida</taxon>
        <taxon>eudicotyledons</taxon>
        <taxon>Gunneridae</taxon>
        <taxon>Pentapetalae</taxon>
        <taxon>rosids</taxon>
        <taxon>malvids</taxon>
        <taxon>Malvales</taxon>
        <taxon>Malvaceae</taxon>
        <taxon>Malvoideae</taxon>
        <taxon>Hibiscus</taxon>
    </lineage>
</organism>
<dbReference type="Proteomes" id="UP000436088">
    <property type="component" value="Unassembled WGS sequence"/>
</dbReference>